<name>A0ABX9DWU3_9PSEU</name>
<organism evidence="2 3">
    <name type="scientific">Lentzea atacamensis</name>
    <dbReference type="NCBI Taxonomy" id="531938"/>
    <lineage>
        <taxon>Bacteria</taxon>
        <taxon>Bacillati</taxon>
        <taxon>Actinomycetota</taxon>
        <taxon>Actinomycetes</taxon>
        <taxon>Pseudonocardiales</taxon>
        <taxon>Pseudonocardiaceae</taxon>
        <taxon>Lentzea</taxon>
    </lineage>
</organism>
<reference evidence="2 3" key="1">
    <citation type="submission" date="2018-06" db="EMBL/GenBank/DDBJ databases">
        <title>Genomic Encyclopedia of Type Strains, Phase IV (KMG-IV): sequencing the most valuable type-strain genomes for metagenomic binning, comparative biology and taxonomic classification.</title>
        <authorList>
            <person name="Goeker M."/>
        </authorList>
    </citation>
    <scope>NUCLEOTIDE SEQUENCE [LARGE SCALE GENOMIC DNA]</scope>
    <source>
        <strain evidence="2 3">DSM 45479</strain>
    </source>
</reference>
<feature type="region of interest" description="Disordered" evidence="1">
    <location>
        <begin position="64"/>
        <end position="85"/>
    </location>
</feature>
<protein>
    <submittedName>
        <fullName evidence="2">Uncharacterized protein</fullName>
    </submittedName>
</protein>
<keyword evidence="3" id="KW-1185">Reference proteome</keyword>
<evidence type="ECO:0000313" key="3">
    <source>
        <dbReference type="Proteomes" id="UP000248714"/>
    </source>
</evidence>
<proteinExistence type="predicted"/>
<evidence type="ECO:0000313" key="2">
    <source>
        <dbReference type="EMBL" id="RAS59572.1"/>
    </source>
</evidence>
<dbReference type="EMBL" id="QLTT01000014">
    <property type="protein sequence ID" value="RAS59572.1"/>
    <property type="molecule type" value="Genomic_DNA"/>
</dbReference>
<accession>A0ABX9DWU3</accession>
<comment type="caution">
    <text evidence="2">The sequence shown here is derived from an EMBL/GenBank/DDBJ whole genome shotgun (WGS) entry which is preliminary data.</text>
</comment>
<dbReference type="Proteomes" id="UP000248714">
    <property type="component" value="Unassembled WGS sequence"/>
</dbReference>
<sequence>MAAGRRNRSKPPPAMTCRVCGQLGWDEWSDADQARRQRATEVRRVTSGQAPEIRVRRCNSEGLFHVQDPKPVTPELRLPPRPWAPVPGHDDDAMVAYFDAVRVAVLEAVQQQGPGLQWPRNPAVASRYGIRRSSATKLRRWLQTEGLLRLDGDVYVTSIPSVPDQA</sequence>
<evidence type="ECO:0000256" key="1">
    <source>
        <dbReference type="SAM" id="MobiDB-lite"/>
    </source>
</evidence>
<gene>
    <name evidence="2" type="ORF">C8D87_114184</name>
</gene>